<reference evidence="3" key="1">
    <citation type="submission" date="2025-08" db="UniProtKB">
        <authorList>
            <consortium name="RefSeq"/>
        </authorList>
    </citation>
    <scope>IDENTIFICATION</scope>
</reference>
<dbReference type="InterPro" id="IPR051044">
    <property type="entry name" value="MAG_DAG_Lipase"/>
</dbReference>
<sequence>MCGISAKFKPIWPLEKLLPLAASLAPSLRLVVSKPLASKSYKEEWKRRLVAKNPNRRFSGKPPMATALEFLRVCEYIKMNCHELEVPMLMLHGEDDVICDCRSARFVFESAASEDKTLKVFPGMWHQLIGEPKESVDLVCGTILDWLVDRAQKAKAKKNTKN</sequence>
<dbReference type="PANTHER" id="PTHR11614">
    <property type="entry name" value="PHOSPHOLIPASE-RELATED"/>
    <property type="match status" value="1"/>
</dbReference>
<evidence type="ECO:0000259" key="1">
    <source>
        <dbReference type="Pfam" id="PF12146"/>
    </source>
</evidence>
<keyword evidence="2" id="KW-1185">Reference proteome</keyword>
<protein>
    <submittedName>
        <fullName evidence="3">Caffeoylshikimate esterase-like</fullName>
    </submittedName>
</protein>
<feature type="domain" description="Serine aminopeptidase S33" evidence="1">
    <location>
        <begin position="1"/>
        <end position="132"/>
    </location>
</feature>
<dbReference type="KEGG" id="mcha:111015823"/>
<evidence type="ECO:0000313" key="3">
    <source>
        <dbReference type="RefSeq" id="XP_022146675.1"/>
    </source>
</evidence>
<dbReference type="RefSeq" id="XP_022146675.1">
    <property type="nucleotide sequence ID" value="XM_022290983.1"/>
</dbReference>
<organism evidence="2 3">
    <name type="scientific">Momordica charantia</name>
    <name type="common">Bitter gourd</name>
    <name type="synonym">Balsam pear</name>
    <dbReference type="NCBI Taxonomy" id="3673"/>
    <lineage>
        <taxon>Eukaryota</taxon>
        <taxon>Viridiplantae</taxon>
        <taxon>Streptophyta</taxon>
        <taxon>Embryophyta</taxon>
        <taxon>Tracheophyta</taxon>
        <taxon>Spermatophyta</taxon>
        <taxon>Magnoliopsida</taxon>
        <taxon>eudicotyledons</taxon>
        <taxon>Gunneridae</taxon>
        <taxon>Pentapetalae</taxon>
        <taxon>rosids</taxon>
        <taxon>fabids</taxon>
        <taxon>Cucurbitales</taxon>
        <taxon>Cucurbitaceae</taxon>
        <taxon>Momordiceae</taxon>
        <taxon>Momordica</taxon>
    </lineage>
</organism>
<gene>
    <name evidence="3" type="primary">LOC111015823</name>
</gene>
<dbReference type="AlphaFoldDB" id="A0A6J1CXW8"/>
<dbReference type="Gene3D" id="3.40.50.1820">
    <property type="entry name" value="alpha/beta hydrolase"/>
    <property type="match status" value="1"/>
</dbReference>
<dbReference type="SUPFAM" id="SSF53474">
    <property type="entry name" value="alpha/beta-Hydrolases"/>
    <property type="match status" value="1"/>
</dbReference>
<dbReference type="OrthoDB" id="2498029at2759"/>
<proteinExistence type="predicted"/>
<dbReference type="InterPro" id="IPR022742">
    <property type="entry name" value="Hydrolase_4"/>
</dbReference>
<dbReference type="InterPro" id="IPR029058">
    <property type="entry name" value="AB_hydrolase_fold"/>
</dbReference>
<dbReference type="Pfam" id="PF12146">
    <property type="entry name" value="Hydrolase_4"/>
    <property type="match status" value="1"/>
</dbReference>
<evidence type="ECO:0000313" key="2">
    <source>
        <dbReference type="Proteomes" id="UP000504603"/>
    </source>
</evidence>
<accession>A0A6J1CXW8</accession>
<dbReference type="Proteomes" id="UP000504603">
    <property type="component" value="Unplaced"/>
</dbReference>
<dbReference type="GeneID" id="111015823"/>
<name>A0A6J1CXW8_MOMCH</name>